<comment type="caution">
    <text evidence="2">The sequence shown here is derived from an EMBL/GenBank/DDBJ whole genome shotgun (WGS) entry which is preliminary data.</text>
</comment>
<proteinExistence type="predicted"/>
<accession>A0ABV2GE82</accession>
<organism evidence="2 3">
    <name type="scientific">Bhargavaea ullalensis</name>
    <dbReference type="NCBI Taxonomy" id="1265685"/>
    <lineage>
        <taxon>Bacteria</taxon>
        <taxon>Bacillati</taxon>
        <taxon>Bacillota</taxon>
        <taxon>Bacilli</taxon>
        <taxon>Bacillales</taxon>
        <taxon>Caryophanaceae</taxon>
        <taxon>Bhargavaea</taxon>
    </lineage>
</organism>
<evidence type="ECO:0000259" key="1">
    <source>
        <dbReference type="Pfam" id="PF08349"/>
    </source>
</evidence>
<keyword evidence="3" id="KW-1185">Reference proteome</keyword>
<sequence length="120" mass="14248">MTERRDMEKKWSKEKYLVMYHSQAHYEKIREALKGDCTPVQLDQLINEAKQTPPTAGSRTNAFQHMWGYFKKTATPEEREEYSRLQQNGSGQNERERLAFIRSLAEKYNVQYLLDSTVLR</sequence>
<feature type="domain" description="DUF1722" evidence="1">
    <location>
        <begin position="15"/>
        <end position="119"/>
    </location>
</feature>
<evidence type="ECO:0000313" key="2">
    <source>
        <dbReference type="EMBL" id="MET3576612.1"/>
    </source>
</evidence>
<dbReference type="EMBL" id="JBEPLW010000028">
    <property type="protein sequence ID" value="MET3576612.1"/>
    <property type="molecule type" value="Genomic_DNA"/>
</dbReference>
<gene>
    <name evidence="2" type="ORF">ABID49_002541</name>
</gene>
<dbReference type="Proteomes" id="UP001549099">
    <property type="component" value="Unassembled WGS sequence"/>
</dbReference>
<dbReference type="RefSeq" id="WP_354198807.1">
    <property type="nucleotide sequence ID" value="NZ_JBEPLW010000028.1"/>
</dbReference>
<name>A0ABV2GE82_9BACL</name>
<evidence type="ECO:0000313" key="3">
    <source>
        <dbReference type="Proteomes" id="UP001549099"/>
    </source>
</evidence>
<protein>
    <submittedName>
        <fullName evidence="2">Uncharacterized protein YbgA (DUF1722 family)</fullName>
    </submittedName>
</protein>
<dbReference type="InterPro" id="IPR013560">
    <property type="entry name" value="DUF1722"/>
</dbReference>
<reference evidence="2 3" key="1">
    <citation type="submission" date="2024-06" db="EMBL/GenBank/DDBJ databases">
        <title>Genomic Encyclopedia of Type Strains, Phase IV (KMG-IV): sequencing the most valuable type-strain genomes for metagenomic binning, comparative biology and taxonomic classification.</title>
        <authorList>
            <person name="Goeker M."/>
        </authorList>
    </citation>
    <scope>NUCLEOTIDE SEQUENCE [LARGE SCALE GENOMIC DNA]</scope>
    <source>
        <strain evidence="2 3">DSM 26128</strain>
    </source>
</reference>
<dbReference type="Pfam" id="PF08349">
    <property type="entry name" value="DUF1722"/>
    <property type="match status" value="1"/>
</dbReference>